<name>A0ACB8C2S0_DERSI</name>
<dbReference type="Proteomes" id="UP000821865">
    <property type="component" value="Chromosome 9"/>
</dbReference>
<gene>
    <name evidence="1" type="ORF">HPB49_008889</name>
</gene>
<evidence type="ECO:0000313" key="2">
    <source>
        <dbReference type="Proteomes" id="UP000821865"/>
    </source>
</evidence>
<proteinExistence type="predicted"/>
<dbReference type="EMBL" id="CM023478">
    <property type="protein sequence ID" value="KAH7933124.1"/>
    <property type="molecule type" value="Genomic_DNA"/>
</dbReference>
<accession>A0ACB8C2S0</accession>
<protein>
    <submittedName>
        <fullName evidence="1">Uncharacterized protein</fullName>
    </submittedName>
</protein>
<evidence type="ECO:0000313" key="1">
    <source>
        <dbReference type="EMBL" id="KAH7933124.1"/>
    </source>
</evidence>
<sequence>MPGASPSSANHRQPTMMEVQVEGTTLREEDYDPADWTKIIGTYQGRPILTQHTTAAAAPLPLRNGEDTEGRREKCNYADPSPVESSTMGEYTCARNIGRNQRPARTVAPQDTDMMCVQNRKYRDVQDAVKITEKTKHVSACPDAFCAAESTLQEQDGVKQRSDNKQRSHR</sequence>
<organism evidence="1 2">
    <name type="scientific">Dermacentor silvarum</name>
    <name type="common">Tick</name>
    <dbReference type="NCBI Taxonomy" id="543639"/>
    <lineage>
        <taxon>Eukaryota</taxon>
        <taxon>Metazoa</taxon>
        <taxon>Ecdysozoa</taxon>
        <taxon>Arthropoda</taxon>
        <taxon>Chelicerata</taxon>
        <taxon>Arachnida</taxon>
        <taxon>Acari</taxon>
        <taxon>Parasitiformes</taxon>
        <taxon>Ixodida</taxon>
        <taxon>Ixodoidea</taxon>
        <taxon>Ixodidae</taxon>
        <taxon>Rhipicephalinae</taxon>
        <taxon>Dermacentor</taxon>
    </lineage>
</organism>
<keyword evidence="2" id="KW-1185">Reference proteome</keyword>
<comment type="caution">
    <text evidence="1">The sequence shown here is derived from an EMBL/GenBank/DDBJ whole genome shotgun (WGS) entry which is preliminary data.</text>
</comment>
<reference evidence="1" key="1">
    <citation type="submission" date="2020-05" db="EMBL/GenBank/DDBJ databases">
        <title>Large-scale comparative analyses of tick genomes elucidate their genetic diversity and vector capacities.</title>
        <authorList>
            <person name="Jia N."/>
            <person name="Wang J."/>
            <person name="Shi W."/>
            <person name="Du L."/>
            <person name="Sun Y."/>
            <person name="Zhan W."/>
            <person name="Jiang J."/>
            <person name="Wang Q."/>
            <person name="Zhang B."/>
            <person name="Ji P."/>
            <person name="Sakyi L.B."/>
            <person name="Cui X."/>
            <person name="Yuan T."/>
            <person name="Jiang B."/>
            <person name="Yang W."/>
            <person name="Lam T.T.-Y."/>
            <person name="Chang Q."/>
            <person name="Ding S."/>
            <person name="Wang X."/>
            <person name="Zhu J."/>
            <person name="Ruan X."/>
            <person name="Zhao L."/>
            <person name="Wei J."/>
            <person name="Que T."/>
            <person name="Du C."/>
            <person name="Cheng J."/>
            <person name="Dai P."/>
            <person name="Han X."/>
            <person name="Huang E."/>
            <person name="Gao Y."/>
            <person name="Liu J."/>
            <person name="Shao H."/>
            <person name="Ye R."/>
            <person name="Li L."/>
            <person name="Wei W."/>
            <person name="Wang X."/>
            <person name="Wang C."/>
            <person name="Yang T."/>
            <person name="Huo Q."/>
            <person name="Li W."/>
            <person name="Guo W."/>
            <person name="Chen H."/>
            <person name="Zhou L."/>
            <person name="Ni X."/>
            <person name="Tian J."/>
            <person name="Zhou Y."/>
            <person name="Sheng Y."/>
            <person name="Liu T."/>
            <person name="Pan Y."/>
            <person name="Xia L."/>
            <person name="Li J."/>
            <person name="Zhao F."/>
            <person name="Cao W."/>
        </authorList>
    </citation>
    <scope>NUCLEOTIDE SEQUENCE</scope>
    <source>
        <strain evidence="1">Dsil-2018</strain>
    </source>
</reference>